<accession>X1JCX1</accession>
<protein>
    <recommendedName>
        <fullName evidence="2">D,D-heptose 1,7-bisphosphate phosphatase</fullName>
    </recommendedName>
</protein>
<evidence type="ECO:0008006" key="2">
    <source>
        <dbReference type="Google" id="ProtNLM"/>
    </source>
</evidence>
<name>X1JCX1_9ZZZZ</name>
<dbReference type="PANTHER" id="PTHR42891">
    <property type="entry name" value="D-GLYCERO-BETA-D-MANNO-HEPTOSE-1,7-BISPHOSPHATE 7-PHOSPHATASE"/>
    <property type="match status" value="1"/>
</dbReference>
<dbReference type="InterPro" id="IPR023214">
    <property type="entry name" value="HAD_sf"/>
</dbReference>
<organism evidence="1">
    <name type="scientific">marine sediment metagenome</name>
    <dbReference type="NCBI Taxonomy" id="412755"/>
    <lineage>
        <taxon>unclassified sequences</taxon>
        <taxon>metagenomes</taxon>
        <taxon>ecological metagenomes</taxon>
    </lineage>
</organism>
<dbReference type="SUPFAM" id="SSF56784">
    <property type="entry name" value="HAD-like"/>
    <property type="match status" value="1"/>
</dbReference>
<dbReference type="InterPro" id="IPR036412">
    <property type="entry name" value="HAD-like_sf"/>
</dbReference>
<reference evidence="1" key="1">
    <citation type="journal article" date="2014" name="Front. Microbiol.">
        <title>High frequency of phylogenetically diverse reductive dehalogenase-homologous genes in deep subseafloor sedimentary metagenomes.</title>
        <authorList>
            <person name="Kawai M."/>
            <person name="Futagami T."/>
            <person name="Toyoda A."/>
            <person name="Takaki Y."/>
            <person name="Nishi S."/>
            <person name="Hori S."/>
            <person name="Arai W."/>
            <person name="Tsubouchi T."/>
            <person name="Morono Y."/>
            <person name="Uchiyama I."/>
            <person name="Ito T."/>
            <person name="Fujiyama A."/>
            <person name="Inagaki F."/>
            <person name="Takami H."/>
        </authorList>
    </citation>
    <scope>NUCLEOTIDE SEQUENCE</scope>
    <source>
        <strain evidence="1">Expedition CK06-06</strain>
    </source>
</reference>
<sequence length="45" mass="5165">NDHGFKVIVITNQAGVARGYFGEDKVEEIHQEMKRQLRVLLLAQL</sequence>
<dbReference type="AlphaFoldDB" id="X1JCX1"/>
<evidence type="ECO:0000313" key="1">
    <source>
        <dbReference type="EMBL" id="GAH91837.1"/>
    </source>
</evidence>
<proteinExistence type="predicted"/>
<dbReference type="InterPro" id="IPR004446">
    <property type="entry name" value="Heptose_bisP_phosphatase"/>
</dbReference>
<dbReference type="PANTHER" id="PTHR42891:SF1">
    <property type="entry name" value="D-GLYCERO-BETA-D-MANNO-HEPTOSE-1,7-BISPHOSPHATE 7-PHOSPHATASE"/>
    <property type="match status" value="1"/>
</dbReference>
<comment type="caution">
    <text evidence="1">The sequence shown here is derived from an EMBL/GenBank/DDBJ whole genome shotgun (WGS) entry which is preliminary data.</text>
</comment>
<dbReference type="EMBL" id="BARU01047937">
    <property type="protein sequence ID" value="GAH91837.1"/>
    <property type="molecule type" value="Genomic_DNA"/>
</dbReference>
<feature type="non-terminal residue" evidence="1">
    <location>
        <position position="1"/>
    </location>
</feature>
<gene>
    <name evidence="1" type="ORF">S03H2_71545</name>
</gene>
<dbReference type="GO" id="GO:0016791">
    <property type="term" value="F:phosphatase activity"/>
    <property type="evidence" value="ECO:0007669"/>
    <property type="project" value="InterPro"/>
</dbReference>
<dbReference type="GO" id="GO:0005975">
    <property type="term" value="P:carbohydrate metabolic process"/>
    <property type="evidence" value="ECO:0007669"/>
    <property type="project" value="InterPro"/>
</dbReference>
<dbReference type="Gene3D" id="3.40.50.1000">
    <property type="entry name" value="HAD superfamily/HAD-like"/>
    <property type="match status" value="1"/>
</dbReference>